<keyword evidence="5 12" id="KW-1133">Transmembrane helix</keyword>
<dbReference type="GO" id="GO:0006784">
    <property type="term" value="P:heme A biosynthetic process"/>
    <property type="evidence" value="ECO:0007669"/>
    <property type="project" value="UniProtKB-UniRule"/>
</dbReference>
<evidence type="ECO:0000256" key="8">
    <source>
        <dbReference type="ARBA" id="ARBA00023133"/>
    </source>
</evidence>
<evidence type="ECO:0000256" key="12">
    <source>
        <dbReference type="HAMAP-Rule" id="MF_01665"/>
    </source>
</evidence>
<keyword evidence="8 12" id="KW-0350">Heme biosynthesis</keyword>
<dbReference type="InterPro" id="IPR003780">
    <property type="entry name" value="COX15/CtaA_fam"/>
</dbReference>
<dbReference type="PANTHER" id="PTHR23289">
    <property type="entry name" value="CYTOCHROME C OXIDASE ASSEMBLY PROTEIN COX15"/>
    <property type="match status" value="1"/>
</dbReference>
<protein>
    <recommendedName>
        <fullName evidence="12">Heme A synthase</fullName>
        <shortName evidence="12">HAS</shortName>
        <ecNumber evidence="12">1.17.99.9</ecNumber>
    </recommendedName>
    <alternativeName>
        <fullName evidence="12">Cytochrome aa3-controlling protein</fullName>
    </alternativeName>
</protein>
<organism evidence="13 14">
    <name type="scientific">Hartmannibacter diazotrophicus</name>
    <dbReference type="NCBI Taxonomy" id="1482074"/>
    <lineage>
        <taxon>Bacteria</taxon>
        <taxon>Pseudomonadati</taxon>
        <taxon>Pseudomonadota</taxon>
        <taxon>Alphaproteobacteria</taxon>
        <taxon>Hyphomicrobiales</taxon>
        <taxon>Pleomorphomonadaceae</taxon>
        <taxon>Hartmannibacter</taxon>
    </lineage>
</organism>
<keyword evidence="9 12" id="KW-0472">Membrane</keyword>
<comment type="subunit">
    <text evidence="12">Interacts with CtaB.</text>
</comment>
<keyword evidence="3 12" id="KW-0812">Transmembrane</keyword>
<name>A0A2C9D473_9HYPH</name>
<evidence type="ECO:0000256" key="6">
    <source>
        <dbReference type="ARBA" id="ARBA00023002"/>
    </source>
</evidence>
<dbReference type="GO" id="GO:0005886">
    <property type="term" value="C:plasma membrane"/>
    <property type="evidence" value="ECO:0007669"/>
    <property type="project" value="UniProtKB-SubCell"/>
</dbReference>
<keyword evidence="4 12" id="KW-0479">Metal-binding</keyword>
<dbReference type="HAMAP" id="MF_01665">
    <property type="entry name" value="HemeA_synth_type2"/>
    <property type="match status" value="1"/>
</dbReference>
<dbReference type="GO" id="GO:0046872">
    <property type="term" value="F:metal ion binding"/>
    <property type="evidence" value="ECO:0007669"/>
    <property type="project" value="UniProtKB-KW"/>
</dbReference>
<dbReference type="Pfam" id="PF02628">
    <property type="entry name" value="COX15-CtaA"/>
    <property type="match status" value="1"/>
</dbReference>
<evidence type="ECO:0000256" key="1">
    <source>
        <dbReference type="ARBA" id="ARBA00001970"/>
    </source>
</evidence>
<comment type="similarity">
    <text evidence="12">Belongs to the COX15/CtaA family. Type 2 subfamily.</text>
</comment>
<evidence type="ECO:0000256" key="9">
    <source>
        <dbReference type="ARBA" id="ARBA00023136"/>
    </source>
</evidence>
<dbReference type="EC" id="1.17.99.9" evidence="12"/>
<keyword evidence="7 12" id="KW-0408">Iron</keyword>
<dbReference type="KEGG" id="hdi:HDIA_1571"/>
<evidence type="ECO:0000256" key="10">
    <source>
        <dbReference type="ARBA" id="ARBA00044501"/>
    </source>
</evidence>
<dbReference type="AlphaFoldDB" id="A0A2C9D473"/>
<evidence type="ECO:0000256" key="11">
    <source>
        <dbReference type="ARBA" id="ARBA00048044"/>
    </source>
</evidence>
<comment type="caution">
    <text evidence="12">Lacks conserved residue(s) required for the propagation of feature annotation.</text>
</comment>
<evidence type="ECO:0000256" key="5">
    <source>
        <dbReference type="ARBA" id="ARBA00022989"/>
    </source>
</evidence>
<gene>
    <name evidence="12 13" type="primary">ctaA</name>
    <name evidence="13" type="ORF">HDIA_1571</name>
</gene>
<dbReference type="EMBL" id="LT960614">
    <property type="protein sequence ID" value="SON55112.1"/>
    <property type="molecule type" value="Genomic_DNA"/>
</dbReference>
<evidence type="ECO:0000313" key="14">
    <source>
        <dbReference type="Proteomes" id="UP000223606"/>
    </source>
</evidence>
<dbReference type="InterPro" id="IPR023754">
    <property type="entry name" value="HemeA_Synthase_type2"/>
</dbReference>
<feature type="transmembrane region" description="Helical" evidence="12">
    <location>
        <begin position="174"/>
        <end position="194"/>
    </location>
</feature>
<evidence type="ECO:0000313" key="13">
    <source>
        <dbReference type="EMBL" id="SON55112.1"/>
    </source>
</evidence>
<feature type="binding site" description="axial binding residue" evidence="12">
    <location>
        <position position="337"/>
    </location>
    <ligand>
        <name>heme</name>
        <dbReference type="ChEBI" id="CHEBI:30413"/>
    </ligand>
    <ligandPart>
        <name>Fe</name>
        <dbReference type="ChEBI" id="CHEBI:18248"/>
    </ligandPart>
</feature>
<proteinExistence type="inferred from homology"/>
<dbReference type="Proteomes" id="UP000223606">
    <property type="component" value="Chromosome 1"/>
</dbReference>
<feature type="transmembrane region" description="Helical" evidence="12">
    <location>
        <begin position="143"/>
        <end position="162"/>
    </location>
</feature>
<feature type="binding site" description="axial binding residue" evidence="12">
    <location>
        <position position="276"/>
    </location>
    <ligand>
        <name>heme</name>
        <dbReference type="ChEBI" id="CHEBI:30413"/>
    </ligand>
    <ligandPart>
        <name>Fe</name>
        <dbReference type="ChEBI" id="CHEBI:18248"/>
    </ligandPart>
</feature>
<comment type="cofactor">
    <cofactor evidence="1 12">
        <name>heme b</name>
        <dbReference type="ChEBI" id="CHEBI:60344"/>
    </cofactor>
</comment>
<keyword evidence="6 12" id="KW-0560">Oxidoreductase</keyword>
<comment type="catalytic activity">
    <reaction evidence="11">
        <text>Fe(II)-heme o + 2 A + H2O = Fe(II)-heme a + 2 AH2</text>
        <dbReference type="Rhea" id="RHEA:63388"/>
        <dbReference type="ChEBI" id="CHEBI:13193"/>
        <dbReference type="ChEBI" id="CHEBI:15377"/>
        <dbReference type="ChEBI" id="CHEBI:17499"/>
        <dbReference type="ChEBI" id="CHEBI:60530"/>
        <dbReference type="ChEBI" id="CHEBI:61715"/>
        <dbReference type="EC" id="1.17.99.9"/>
    </reaction>
    <physiologicalReaction direction="left-to-right" evidence="11">
        <dbReference type="Rhea" id="RHEA:63389"/>
    </physiologicalReaction>
</comment>
<evidence type="ECO:0000256" key="3">
    <source>
        <dbReference type="ARBA" id="ARBA00022692"/>
    </source>
</evidence>
<feature type="transmembrane region" description="Helical" evidence="12">
    <location>
        <begin position="215"/>
        <end position="240"/>
    </location>
</feature>
<feature type="transmembrane region" description="Helical" evidence="12">
    <location>
        <begin position="113"/>
        <end position="131"/>
    </location>
</feature>
<comment type="pathway">
    <text evidence="10 12">Porphyrin-containing compound metabolism; heme A biosynthesis; heme A from heme O: step 1/1.</text>
</comment>
<dbReference type="UniPathway" id="UPA00269">
    <property type="reaction ID" value="UER00713"/>
</dbReference>
<accession>A0A2C9D473</accession>
<keyword evidence="14" id="KW-1185">Reference proteome</keyword>
<comment type="subcellular location">
    <subcellularLocation>
        <location evidence="12">Cell membrane</location>
        <topology evidence="12">Multi-pass membrane protein</topology>
    </subcellularLocation>
    <subcellularLocation>
        <location evidence="2">Membrane</location>
        <topology evidence="2">Multi-pass membrane protein</topology>
    </subcellularLocation>
</comment>
<evidence type="ECO:0000256" key="7">
    <source>
        <dbReference type="ARBA" id="ARBA00023004"/>
    </source>
</evidence>
<feature type="transmembrane region" description="Helical" evidence="12">
    <location>
        <begin position="278"/>
        <end position="296"/>
    </location>
</feature>
<feature type="transmembrane region" description="Helical" evidence="12">
    <location>
        <begin position="30"/>
        <end position="49"/>
    </location>
</feature>
<comment type="function">
    <text evidence="12">Catalyzes the conversion of heme O to heme A by two successive hydroxylations of the methyl group at C8. The first hydroxylation forms heme I, the second hydroxylation results in an unstable dihydroxymethyl group, which spontaneously dehydrates, resulting in the formyl group of heme A.</text>
</comment>
<feature type="transmembrane region" description="Helical" evidence="12">
    <location>
        <begin position="308"/>
        <end position="329"/>
    </location>
</feature>
<evidence type="ECO:0000256" key="2">
    <source>
        <dbReference type="ARBA" id="ARBA00004141"/>
    </source>
</evidence>
<dbReference type="GO" id="GO:0120547">
    <property type="term" value="F:heme A synthase activity"/>
    <property type="evidence" value="ECO:0007669"/>
    <property type="project" value="UniProtKB-EC"/>
</dbReference>
<dbReference type="PANTHER" id="PTHR23289:SF2">
    <property type="entry name" value="CYTOCHROME C OXIDASE ASSEMBLY PROTEIN COX15 HOMOLOG"/>
    <property type="match status" value="1"/>
</dbReference>
<evidence type="ECO:0000256" key="4">
    <source>
        <dbReference type="ARBA" id="ARBA00022723"/>
    </source>
</evidence>
<keyword evidence="12" id="KW-1003">Cell membrane</keyword>
<sequence length="360" mass="39808">MTMASPTAFASSNGSSSADETARARRAVRIWLWTIAIFIVAMVIVGGATRMTESGLSITEWKPIHGVIPPLSEAEWQEEFLKYQKIPQYSQMNADMTLSGFKTIFWWEWAHRLLGRSIGLVFIVPFAVFAMRGWIRGGMLPRIGVLFVLGGLQGAVGWWMVASGLVERTEVSQYRLAIHLTFACAILAATVWIAEGYREGRFAIRENHALRRFAGFLVLLVLGQIFLGGLVAGLRAGLIYNTWPLMDGSLLPDGLWTMAPAWLNFFENHKTVQFVHRLGAYTVLAMAILHYIQAHGEAMASETIRRSGWLVLAIMTQAVIGIVTLLLVVPIELGLLHQAAAVGVLVLATAHWRRLSPPTA</sequence>
<reference evidence="14" key="1">
    <citation type="submission" date="2017-09" db="EMBL/GenBank/DDBJ databases">
        <title>Genome sequence of Nannocystis excedens DSM 71.</title>
        <authorList>
            <person name="Blom J."/>
        </authorList>
    </citation>
    <scope>NUCLEOTIDE SEQUENCE [LARGE SCALE GENOMIC DNA]</scope>
    <source>
        <strain evidence="14">type strain: E19</strain>
    </source>
</reference>